<protein>
    <submittedName>
        <fullName evidence="1">Uncharacterized protein</fullName>
    </submittedName>
</protein>
<gene>
    <name evidence="1" type="ORF">RUM43_012009</name>
</gene>
<dbReference type="EMBL" id="JAWJWE010000005">
    <property type="protein sequence ID" value="KAK6634608.1"/>
    <property type="molecule type" value="Genomic_DNA"/>
</dbReference>
<feature type="non-terminal residue" evidence="1">
    <location>
        <position position="52"/>
    </location>
</feature>
<evidence type="ECO:0000313" key="2">
    <source>
        <dbReference type="Proteomes" id="UP001372834"/>
    </source>
</evidence>
<dbReference type="Proteomes" id="UP001372834">
    <property type="component" value="Unassembled WGS sequence"/>
</dbReference>
<sequence length="52" mass="6446">MTESCELKEITWDVMRERSRYKKHEIEDSEKFYLKRREETVNPGVHGKRHRP</sequence>
<reference evidence="1 2" key="1">
    <citation type="submission" date="2023-10" db="EMBL/GenBank/DDBJ databases">
        <title>Genomes of two closely related lineages of the louse Polyplax serrata with different host specificities.</title>
        <authorList>
            <person name="Martinu J."/>
            <person name="Tarabai H."/>
            <person name="Stefka J."/>
            <person name="Hypsa V."/>
        </authorList>
    </citation>
    <scope>NUCLEOTIDE SEQUENCE [LARGE SCALE GENOMIC DNA]</scope>
    <source>
        <strain evidence="1">HR10_N</strain>
    </source>
</reference>
<accession>A0AAN8PK25</accession>
<evidence type="ECO:0000313" key="1">
    <source>
        <dbReference type="EMBL" id="KAK6634608.1"/>
    </source>
</evidence>
<organism evidence="1 2">
    <name type="scientific">Polyplax serrata</name>
    <name type="common">Common mouse louse</name>
    <dbReference type="NCBI Taxonomy" id="468196"/>
    <lineage>
        <taxon>Eukaryota</taxon>
        <taxon>Metazoa</taxon>
        <taxon>Ecdysozoa</taxon>
        <taxon>Arthropoda</taxon>
        <taxon>Hexapoda</taxon>
        <taxon>Insecta</taxon>
        <taxon>Pterygota</taxon>
        <taxon>Neoptera</taxon>
        <taxon>Paraneoptera</taxon>
        <taxon>Psocodea</taxon>
        <taxon>Troctomorpha</taxon>
        <taxon>Phthiraptera</taxon>
        <taxon>Anoplura</taxon>
        <taxon>Polyplacidae</taxon>
        <taxon>Polyplax</taxon>
    </lineage>
</organism>
<proteinExistence type="predicted"/>
<dbReference type="AlphaFoldDB" id="A0AAN8PK25"/>
<name>A0AAN8PK25_POLSC</name>
<comment type="caution">
    <text evidence="1">The sequence shown here is derived from an EMBL/GenBank/DDBJ whole genome shotgun (WGS) entry which is preliminary data.</text>
</comment>